<gene>
    <name evidence="2" type="ORF">SCLCIDRAFT_116737</name>
</gene>
<dbReference type="EMBL" id="KN822033">
    <property type="protein sequence ID" value="KIM63619.1"/>
    <property type="molecule type" value="Genomic_DNA"/>
</dbReference>
<keyword evidence="3" id="KW-1185">Reference proteome</keyword>
<dbReference type="Pfam" id="PF06985">
    <property type="entry name" value="HET"/>
    <property type="match status" value="1"/>
</dbReference>
<dbReference type="PANTHER" id="PTHR10622">
    <property type="entry name" value="HET DOMAIN-CONTAINING PROTEIN"/>
    <property type="match status" value="1"/>
</dbReference>
<reference evidence="3" key="2">
    <citation type="submission" date="2015-01" db="EMBL/GenBank/DDBJ databases">
        <title>Evolutionary Origins and Diversification of the Mycorrhizal Mutualists.</title>
        <authorList>
            <consortium name="DOE Joint Genome Institute"/>
            <consortium name="Mycorrhizal Genomics Consortium"/>
            <person name="Kohler A."/>
            <person name="Kuo A."/>
            <person name="Nagy L.G."/>
            <person name="Floudas D."/>
            <person name="Copeland A."/>
            <person name="Barry K.W."/>
            <person name="Cichocki N."/>
            <person name="Veneault-Fourrey C."/>
            <person name="LaButti K."/>
            <person name="Lindquist E.A."/>
            <person name="Lipzen A."/>
            <person name="Lundell T."/>
            <person name="Morin E."/>
            <person name="Murat C."/>
            <person name="Riley R."/>
            <person name="Ohm R."/>
            <person name="Sun H."/>
            <person name="Tunlid A."/>
            <person name="Henrissat B."/>
            <person name="Grigoriev I.V."/>
            <person name="Hibbett D.S."/>
            <person name="Martin F."/>
        </authorList>
    </citation>
    <scope>NUCLEOTIDE SEQUENCE [LARGE SCALE GENOMIC DNA]</scope>
    <source>
        <strain evidence="3">Foug A</strain>
    </source>
</reference>
<dbReference type="OrthoDB" id="2232847at2759"/>
<dbReference type="Proteomes" id="UP000053989">
    <property type="component" value="Unassembled WGS sequence"/>
</dbReference>
<organism evidence="2 3">
    <name type="scientific">Scleroderma citrinum Foug A</name>
    <dbReference type="NCBI Taxonomy" id="1036808"/>
    <lineage>
        <taxon>Eukaryota</taxon>
        <taxon>Fungi</taxon>
        <taxon>Dikarya</taxon>
        <taxon>Basidiomycota</taxon>
        <taxon>Agaricomycotina</taxon>
        <taxon>Agaricomycetes</taxon>
        <taxon>Agaricomycetidae</taxon>
        <taxon>Boletales</taxon>
        <taxon>Sclerodermatineae</taxon>
        <taxon>Sclerodermataceae</taxon>
        <taxon>Scleroderma</taxon>
    </lineage>
</organism>
<dbReference type="STRING" id="1036808.A0A0C3E5C3"/>
<dbReference type="AlphaFoldDB" id="A0A0C3E5C3"/>
<reference evidence="2 3" key="1">
    <citation type="submission" date="2014-04" db="EMBL/GenBank/DDBJ databases">
        <authorList>
            <consortium name="DOE Joint Genome Institute"/>
            <person name="Kuo A."/>
            <person name="Kohler A."/>
            <person name="Nagy L.G."/>
            <person name="Floudas D."/>
            <person name="Copeland A."/>
            <person name="Barry K.W."/>
            <person name="Cichocki N."/>
            <person name="Veneault-Fourrey C."/>
            <person name="LaButti K."/>
            <person name="Lindquist E.A."/>
            <person name="Lipzen A."/>
            <person name="Lundell T."/>
            <person name="Morin E."/>
            <person name="Murat C."/>
            <person name="Sun H."/>
            <person name="Tunlid A."/>
            <person name="Henrissat B."/>
            <person name="Grigoriev I.V."/>
            <person name="Hibbett D.S."/>
            <person name="Martin F."/>
            <person name="Nordberg H.P."/>
            <person name="Cantor M.N."/>
            <person name="Hua S.X."/>
        </authorList>
    </citation>
    <scope>NUCLEOTIDE SEQUENCE [LARGE SCALE GENOMIC DNA]</scope>
    <source>
        <strain evidence="2 3">Foug A</strain>
    </source>
</reference>
<evidence type="ECO:0000259" key="1">
    <source>
        <dbReference type="Pfam" id="PF06985"/>
    </source>
</evidence>
<dbReference type="InParanoid" id="A0A0C3E5C3"/>
<feature type="domain" description="Heterokaryon incompatibility" evidence="1">
    <location>
        <begin position="137"/>
        <end position="230"/>
    </location>
</feature>
<sequence>MEDFNECIPPKRAALALCDPGSPDHVKFFCNSNLRKRFQKVVAIITEEITLRRTVLEHPLGGPNHVVNLVVGTVNSTLESLPSRLLNTHTGVLCDRNALRSAFWNTQKCKRLLSSVTTCPTTLRDNIDNTVSTYFEYVTLSHRWDKEDPLLHHIQGRVIYDMNPTAKGLKKLREFCTAARNCGYLWAWNDTCCVDRDAEEELRNAMASMFSWYRRSALTIVYLSDVSRDDTLSSSAWFKRGWTLQELLAPRKVLFYTQDWSLYKDSSSLNHKDDDAVLTELEATTDIARHYLTDFNPGFDNARSRLQWASGRETTEPEDLAYSLFGIFSVNLPFESGESAENALGRLLTKIISKSGDLSVLDWVGEASAYHSCFPAQIASYGNPLSGPPPASHENEPQTSLPNTSELVEARVKLLNSLSALKHPRFNGKKLRLPCIVFQVTAVELETMNIQTPKYVYNIQVEGLLPFKITLPHELKDTSRPLLPFVLIRPWHSKLLGSSIEARVSDKLDARLTQPFSALLLEEQSGNYYKRIASSSVIVARSADVASVFKGKPKTITVL</sequence>
<evidence type="ECO:0000313" key="3">
    <source>
        <dbReference type="Proteomes" id="UP000053989"/>
    </source>
</evidence>
<proteinExistence type="predicted"/>
<dbReference type="InterPro" id="IPR010730">
    <property type="entry name" value="HET"/>
</dbReference>
<name>A0A0C3E5C3_9AGAM</name>
<evidence type="ECO:0000313" key="2">
    <source>
        <dbReference type="EMBL" id="KIM63619.1"/>
    </source>
</evidence>
<dbReference type="HOGENOM" id="CLU_000288_138_6_1"/>
<accession>A0A0C3E5C3</accession>
<dbReference type="PANTHER" id="PTHR10622:SF10">
    <property type="entry name" value="HET DOMAIN-CONTAINING PROTEIN"/>
    <property type="match status" value="1"/>
</dbReference>
<protein>
    <recommendedName>
        <fullName evidence="1">Heterokaryon incompatibility domain-containing protein</fullName>
    </recommendedName>
</protein>